<dbReference type="InterPro" id="IPR014549">
    <property type="entry name" value="FlgO"/>
</dbReference>
<keyword evidence="3" id="KW-1185">Reference proteome</keyword>
<evidence type="ECO:0000313" key="2">
    <source>
        <dbReference type="EMBL" id="MER2492036.1"/>
    </source>
</evidence>
<organism evidence="2 3">
    <name type="scientific">Catenovulum sediminis</name>
    <dbReference type="NCBI Taxonomy" id="1740262"/>
    <lineage>
        <taxon>Bacteria</taxon>
        <taxon>Pseudomonadati</taxon>
        <taxon>Pseudomonadota</taxon>
        <taxon>Gammaproteobacteria</taxon>
        <taxon>Alteromonadales</taxon>
        <taxon>Alteromonadaceae</taxon>
        <taxon>Catenovulum</taxon>
    </lineage>
</organism>
<gene>
    <name evidence="2" type="ORF">ABS311_09095</name>
</gene>
<feature type="domain" description="FlgO" evidence="1">
    <location>
        <begin position="60"/>
        <end position="193"/>
    </location>
</feature>
<evidence type="ECO:0000259" key="1">
    <source>
        <dbReference type="Pfam" id="PF17680"/>
    </source>
</evidence>
<dbReference type="InterPro" id="IPR041215">
    <property type="entry name" value="FlgO_dom"/>
</dbReference>
<evidence type="ECO:0000313" key="3">
    <source>
        <dbReference type="Proteomes" id="UP001467690"/>
    </source>
</evidence>
<reference evidence="2 3" key="1">
    <citation type="submission" date="2024-06" db="EMBL/GenBank/DDBJ databases">
        <authorList>
            <person name="Chen R.Y."/>
        </authorList>
    </citation>
    <scope>NUCLEOTIDE SEQUENCE [LARGE SCALE GENOMIC DNA]</scope>
    <source>
        <strain evidence="2 3">D2</strain>
    </source>
</reference>
<dbReference type="RefSeq" id="WP_143871905.1">
    <property type="nucleotide sequence ID" value="NZ_CP041660.1"/>
</dbReference>
<protein>
    <submittedName>
        <fullName evidence="2">FlgO family outer membrane protein</fullName>
    </submittedName>
</protein>
<accession>A0ABV1RGK7</accession>
<sequence>MTHIKRYILTICCLIASVWISGCAYKASHSYMVPEAPSHSAKHYYQPEMSQLSVKAYTYMLADELLLSVNASQVYGNVAVTRFVAQDNRTDSIASGAPLKHLGGQLEEGFIYELQKRGFKVIDYKLTGHINVTGQGDLIWSRDTKELAEKVDVKYVLAGTMTPHQKGAIVNIRLMNMLNKQVVATAQGFMPENLFWAEQAISLQDGVLIHKGERPRVYGAGHESIK</sequence>
<dbReference type="PROSITE" id="PS51257">
    <property type="entry name" value="PROKAR_LIPOPROTEIN"/>
    <property type="match status" value="1"/>
</dbReference>
<dbReference type="EMBL" id="JBELOE010000185">
    <property type="protein sequence ID" value="MER2492036.1"/>
    <property type="molecule type" value="Genomic_DNA"/>
</dbReference>
<dbReference type="Pfam" id="PF17680">
    <property type="entry name" value="FlgO"/>
    <property type="match status" value="1"/>
</dbReference>
<dbReference type="PIRSF" id="PIRSF028688">
    <property type="entry name" value="UCP_imp_028688"/>
    <property type="match status" value="1"/>
</dbReference>
<dbReference type="Proteomes" id="UP001467690">
    <property type="component" value="Unassembled WGS sequence"/>
</dbReference>
<comment type="caution">
    <text evidence="2">The sequence shown here is derived from an EMBL/GenBank/DDBJ whole genome shotgun (WGS) entry which is preliminary data.</text>
</comment>
<name>A0ABV1RGK7_9ALTE</name>
<proteinExistence type="predicted"/>